<name>A0ABT4J7X2_9RHOB</name>
<gene>
    <name evidence="1" type="ORF">OU682_16545</name>
</gene>
<dbReference type="RefSeq" id="WP_268943294.1">
    <property type="nucleotide sequence ID" value="NZ_JAPTYD010000031.1"/>
</dbReference>
<protein>
    <submittedName>
        <fullName evidence="1">Uncharacterized protein</fullName>
    </submittedName>
</protein>
<dbReference type="Proteomes" id="UP001149822">
    <property type="component" value="Unassembled WGS sequence"/>
</dbReference>
<keyword evidence="2" id="KW-1185">Reference proteome</keyword>
<sequence length="48" mass="5186">MATAAGTATFSAAQHKKLEMPRCSIHTIVTRMALAAETSLIDLFLPLR</sequence>
<comment type="caution">
    <text evidence="1">The sequence shown here is derived from an EMBL/GenBank/DDBJ whole genome shotgun (WGS) entry which is preliminary data.</text>
</comment>
<evidence type="ECO:0000313" key="1">
    <source>
        <dbReference type="EMBL" id="MCZ0963228.1"/>
    </source>
</evidence>
<organism evidence="1 2">
    <name type="scientific">Paracoccus benzoatiresistens</name>
    <dbReference type="NCBI Taxonomy" id="2997341"/>
    <lineage>
        <taxon>Bacteria</taxon>
        <taxon>Pseudomonadati</taxon>
        <taxon>Pseudomonadota</taxon>
        <taxon>Alphaproteobacteria</taxon>
        <taxon>Rhodobacterales</taxon>
        <taxon>Paracoccaceae</taxon>
        <taxon>Paracoccus</taxon>
    </lineage>
</organism>
<reference evidence="1" key="1">
    <citation type="submission" date="2022-12" db="EMBL/GenBank/DDBJ databases">
        <title>Paracoccus sp. EF6 isolated from a lake water.</title>
        <authorList>
            <person name="Liu H."/>
        </authorList>
    </citation>
    <scope>NUCLEOTIDE SEQUENCE</scope>
    <source>
        <strain evidence="1">EF6</strain>
    </source>
</reference>
<proteinExistence type="predicted"/>
<dbReference type="EMBL" id="JAPTYD010000031">
    <property type="protein sequence ID" value="MCZ0963228.1"/>
    <property type="molecule type" value="Genomic_DNA"/>
</dbReference>
<evidence type="ECO:0000313" key="2">
    <source>
        <dbReference type="Proteomes" id="UP001149822"/>
    </source>
</evidence>
<accession>A0ABT4J7X2</accession>